<name>A0A5P8VXH8_9NOSO</name>
<dbReference type="Proteomes" id="UP000326678">
    <property type="component" value="Chromosome Gxm1"/>
</dbReference>
<keyword evidence="2" id="KW-1185">Reference proteome</keyword>
<dbReference type="AlphaFoldDB" id="A0A5P8VXH8"/>
<reference evidence="1 2" key="1">
    <citation type="submission" date="2019-10" db="EMBL/GenBank/DDBJ databases">
        <title>Genomic and transcriptomic insights into the perfect genentic adaptation of a filamentous nitrogen-fixing cyanobacterium to rice fields.</title>
        <authorList>
            <person name="Chen Z."/>
        </authorList>
    </citation>
    <scope>NUCLEOTIDE SEQUENCE [LARGE SCALE GENOMIC DNA]</scope>
    <source>
        <strain evidence="1">CCNUC1</strain>
    </source>
</reference>
<sequence length="79" mass="8116">MKGFGAATVDGGKGFDTLDLGAFNRSQVIVSGVISGNTLNSANISFNNNGNSISFSTTGFDKFIFADSSFCYSTLANGA</sequence>
<evidence type="ECO:0000313" key="1">
    <source>
        <dbReference type="EMBL" id="QFS45084.1"/>
    </source>
</evidence>
<organism evidence="1 2">
    <name type="scientific">Nostoc sphaeroides CCNUC1</name>
    <dbReference type="NCBI Taxonomy" id="2653204"/>
    <lineage>
        <taxon>Bacteria</taxon>
        <taxon>Bacillati</taxon>
        <taxon>Cyanobacteriota</taxon>
        <taxon>Cyanophyceae</taxon>
        <taxon>Nostocales</taxon>
        <taxon>Nostocaceae</taxon>
        <taxon>Nostoc</taxon>
    </lineage>
</organism>
<protein>
    <submittedName>
        <fullName evidence="1">Uncharacterized protein</fullName>
    </submittedName>
</protein>
<proteinExistence type="predicted"/>
<gene>
    <name evidence="1" type="ORF">GXM_02559</name>
</gene>
<dbReference type="EMBL" id="CP045226">
    <property type="protein sequence ID" value="QFS45084.1"/>
    <property type="molecule type" value="Genomic_DNA"/>
</dbReference>
<accession>A0A5P8VXH8</accession>
<dbReference type="RefSeq" id="WP_152588910.1">
    <property type="nucleotide sequence ID" value="NZ_CP045226.1"/>
</dbReference>
<evidence type="ECO:0000313" key="2">
    <source>
        <dbReference type="Proteomes" id="UP000326678"/>
    </source>
</evidence>
<dbReference type="KEGG" id="nsh:GXM_02559"/>